<feature type="non-terminal residue" evidence="6">
    <location>
        <position position="511"/>
    </location>
</feature>
<keyword evidence="3" id="KW-0862">Zinc</keyword>
<name>S8E8B5_9LAMI</name>
<evidence type="ECO:0000313" key="7">
    <source>
        <dbReference type="Proteomes" id="UP000015453"/>
    </source>
</evidence>
<reference evidence="6 7" key="1">
    <citation type="journal article" date="2013" name="BMC Genomics">
        <title>The miniature genome of a carnivorous plant Genlisea aurea contains a low number of genes and short non-coding sequences.</title>
        <authorList>
            <person name="Leushkin E.V."/>
            <person name="Sutormin R.A."/>
            <person name="Nabieva E.R."/>
            <person name="Penin A.A."/>
            <person name="Kondrashov A.S."/>
            <person name="Logacheva M.D."/>
        </authorList>
    </citation>
    <scope>NUCLEOTIDE SEQUENCE [LARGE SCALE GENOMIC DNA]</scope>
</reference>
<dbReference type="PANTHER" id="PTHR31973:SF195">
    <property type="entry name" value="MUDR FAMILY TRANSPOSASE"/>
    <property type="match status" value="1"/>
</dbReference>
<dbReference type="OrthoDB" id="912552at2759"/>
<dbReference type="Pfam" id="PF04434">
    <property type="entry name" value="SWIM"/>
    <property type="match status" value="1"/>
</dbReference>
<evidence type="ECO:0000256" key="2">
    <source>
        <dbReference type="ARBA" id="ARBA00022771"/>
    </source>
</evidence>
<dbReference type="AlphaFoldDB" id="S8E8B5"/>
<dbReference type="InterPro" id="IPR018289">
    <property type="entry name" value="MULE_transposase_dom"/>
</dbReference>
<comment type="caution">
    <text evidence="6">The sequence shown here is derived from an EMBL/GenBank/DDBJ whole genome shotgun (WGS) entry which is preliminary data.</text>
</comment>
<dbReference type="PANTHER" id="PTHR31973">
    <property type="entry name" value="POLYPROTEIN, PUTATIVE-RELATED"/>
    <property type="match status" value="1"/>
</dbReference>
<keyword evidence="2 4" id="KW-0863">Zinc-finger</keyword>
<accession>S8E8B5</accession>
<evidence type="ECO:0000256" key="3">
    <source>
        <dbReference type="ARBA" id="ARBA00022833"/>
    </source>
</evidence>
<gene>
    <name evidence="6" type="ORF">M569_02660</name>
</gene>
<feature type="non-terminal residue" evidence="6">
    <location>
        <position position="1"/>
    </location>
</feature>
<protein>
    <recommendedName>
        <fullName evidence="5">SWIM-type domain-containing protein</fullName>
    </recommendedName>
</protein>
<dbReference type="PROSITE" id="PS50966">
    <property type="entry name" value="ZF_SWIM"/>
    <property type="match status" value="1"/>
</dbReference>
<organism evidence="6 7">
    <name type="scientific">Genlisea aurea</name>
    <dbReference type="NCBI Taxonomy" id="192259"/>
    <lineage>
        <taxon>Eukaryota</taxon>
        <taxon>Viridiplantae</taxon>
        <taxon>Streptophyta</taxon>
        <taxon>Embryophyta</taxon>
        <taxon>Tracheophyta</taxon>
        <taxon>Spermatophyta</taxon>
        <taxon>Magnoliopsida</taxon>
        <taxon>eudicotyledons</taxon>
        <taxon>Gunneridae</taxon>
        <taxon>Pentapetalae</taxon>
        <taxon>asterids</taxon>
        <taxon>lamiids</taxon>
        <taxon>Lamiales</taxon>
        <taxon>Lentibulariaceae</taxon>
        <taxon>Genlisea</taxon>
    </lineage>
</organism>
<dbReference type="SMART" id="SM00575">
    <property type="entry name" value="ZnF_PMZ"/>
    <property type="match status" value="1"/>
</dbReference>
<evidence type="ECO:0000259" key="5">
    <source>
        <dbReference type="PROSITE" id="PS50966"/>
    </source>
</evidence>
<dbReference type="Proteomes" id="UP000015453">
    <property type="component" value="Unassembled WGS sequence"/>
</dbReference>
<dbReference type="InterPro" id="IPR007527">
    <property type="entry name" value="Znf_SWIM"/>
</dbReference>
<sequence length="511" mass="59064">VCTKYEFRVLESSPTRWVTICYKARETGCSWRCRAIKGKREGFWYISQLHNAHTCRVGDIGEAHRNLTALFIGNELMDRVRISADISVAVATQHIYATYSYVVPYKKAWYGIQRAFELVHGTWESSIQKLPGFFTAMTTANPGSPVMFEVLQTDRGPADMMIRYVFWSFKPCIDAYRYCSPVIAVDATHLYARQVRICNPFVAFLYYGGGHLLPLGFALVDTESAEAWAWFLNCIDVCITRHPETCIISDQSAGMKKAVRGMTAFREGRLHHRWCLRHLVSNFNKKFNNTELKEMAYRAGSMVAISDFRAEMEKIKQMNEAAYSWLVRKPLKKWTLSHDEDRRCGNMTTNLVECMNNVLKGARRLPITAIAHMSFVKCWEFFCSRRDEINSMTDNIQSLTPPALAFYENALKKAMSHQLQLFDRHSLRAIIIIHDVSRAREYRQFVDLRRQTCSCGYWTKYRVPCSHALRAAKKINMTFDDLLIKTSTIESLRLAYCSSEFQPVPNEEDWS</sequence>
<evidence type="ECO:0000313" key="6">
    <source>
        <dbReference type="EMBL" id="EPS72098.1"/>
    </source>
</evidence>
<feature type="domain" description="SWIM-type" evidence="5">
    <location>
        <begin position="442"/>
        <end position="476"/>
    </location>
</feature>
<keyword evidence="1" id="KW-0479">Metal-binding</keyword>
<dbReference type="InterPro" id="IPR006564">
    <property type="entry name" value="Znf_PMZ"/>
</dbReference>
<dbReference type="GO" id="GO:0008270">
    <property type="term" value="F:zinc ion binding"/>
    <property type="evidence" value="ECO:0007669"/>
    <property type="project" value="UniProtKB-KW"/>
</dbReference>
<proteinExistence type="predicted"/>
<keyword evidence="7" id="KW-1185">Reference proteome</keyword>
<dbReference type="EMBL" id="AUSU01000969">
    <property type="protein sequence ID" value="EPS72098.1"/>
    <property type="molecule type" value="Genomic_DNA"/>
</dbReference>
<evidence type="ECO:0000256" key="1">
    <source>
        <dbReference type="ARBA" id="ARBA00022723"/>
    </source>
</evidence>
<evidence type="ECO:0000256" key="4">
    <source>
        <dbReference type="PROSITE-ProRule" id="PRU00325"/>
    </source>
</evidence>
<dbReference type="Pfam" id="PF10551">
    <property type="entry name" value="MULE"/>
    <property type="match status" value="1"/>
</dbReference>